<comment type="function">
    <text evidence="3">Part of a sulfur-relay system.</text>
</comment>
<dbReference type="SUPFAM" id="SSF69721">
    <property type="entry name" value="DsrC, the gamma subunit of dissimilatory sulfite reductase"/>
    <property type="match status" value="1"/>
</dbReference>
<dbReference type="EMBL" id="NRRV01000002">
    <property type="protein sequence ID" value="MBK1629367.1"/>
    <property type="molecule type" value="Genomic_DNA"/>
</dbReference>
<gene>
    <name evidence="5" type="ORF">CKO31_01180</name>
</gene>
<keyword evidence="3" id="KW-0808">Transferase</keyword>
<feature type="region of interest" description="Disordered" evidence="4">
    <location>
        <begin position="1"/>
        <end position="26"/>
    </location>
</feature>
<evidence type="ECO:0000313" key="6">
    <source>
        <dbReference type="Proteomes" id="UP000748752"/>
    </source>
</evidence>
<dbReference type="PANTHER" id="PTHR37010">
    <property type="entry name" value="SULFURTRANSFERASE TUSE"/>
    <property type="match status" value="1"/>
</dbReference>
<evidence type="ECO:0000256" key="2">
    <source>
        <dbReference type="ARBA" id="ARBA00022490"/>
    </source>
</evidence>
<dbReference type="Pfam" id="PF04358">
    <property type="entry name" value="DsrC"/>
    <property type="match status" value="1"/>
</dbReference>
<comment type="subcellular location">
    <subcellularLocation>
        <location evidence="1">Cytoplasm</location>
    </subcellularLocation>
</comment>
<evidence type="ECO:0000256" key="4">
    <source>
        <dbReference type="SAM" id="MobiDB-lite"/>
    </source>
</evidence>
<dbReference type="Proteomes" id="UP000748752">
    <property type="component" value="Unassembled WGS sequence"/>
</dbReference>
<dbReference type="PIRSF" id="PIRSF006223">
    <property type="entry name" value="DsrC_TusE"/>
    <property type="match status" value="1"/>
</dbReference>
<sequence length="119" mass="12718">MAETMQDILNPGARTHDPDFPDAPADWTSASAAATAKDEGITLTDDHWAVIRALQHFFAEDEAPSVRTVHDALDERFHGKGGIKYLYEIFPGGPVAQGSRLAGLEPPPGSVDSSFGSVQ</sequence>
<comment type="caution">
    <text evidence="5">The sequence shown here is derived from an EMBL/GenBank/DDBJ whole genome shotgun (WGS) entry which is preliminary data.</text>
</comment>
<evidence type="ECO:0000256" key="3">
    <source>
        <dbReference type="PIRNR" id="PIRNR006223"/>
    </source>
</evidence>
<dbReference type="RefSeq" id="WP_200233241.1">
    <property type="nucleotide sequence ID" value="NZ_NRRV01000002.1"/>
</dbReference>
<proteinExistence type="inferred from homology"/>
<keyword evidence="2" id="KW-0963">Cytoplasm</keyword>
<comment type="similarity">
    <text evidence="3">Belongs to the dsrC/tusE family.</text>
</comment>
<dbReference type="InterPro" id="IPR007453">
    <property type="entry name" value="DsrC/TusE"/>
</dbReference>
<name>A0ABS1CC15_9GAMM</name>
<accession>A0ABS1CC15</accession>
<dbReference type="Gene3D" id="1.10.10.370">
    <property type="entry name" value="DsrC-like protein, C-terminal domain"/>
    <property type="match status" value="1"/>
</dbReference>
<dbReference type="NCBIfam" id="TIGR03342">
    <property type="entry name" value="dsrC_tusE_dsvC"/>
    <property type="match status" value="1"/>
</dbReference>
<organism evidence="5 6">
    <name type="scientific">Thiohalocapsa halophila</name>
    <dbReference type="NCBI Taxonomy" id="69359"/>
    <lineage>
        <taxon>Bacteria</taxon>
        <taxon>Pseudomonadati</taxon>
        <taxon>Pseudomonadota</taxon>
        <taxon>Gammaproteobacteria</taxon>
        <taxon>Chromatiales</taxon>
        <taxon>Chromatiaceae</taxon>
        <taxon>Thiohalocapsa</taxon>
    </lineage>
</organism>
<keyword evidence="6" id="KW-1185">Reference proteome</keyword>
<protein>
    <recommendedName>
        <fullName evidence="3">Sulfurtransferase</fullName>
        <ecNumber evidence="3">2.8.1.-</ecNumber>
    </recommendedName>
</protein>
<evidence type="ECO:0000256" key="1">
    <source>
        <dbReference type="ARBA" id="ARBA00004496"/>
    </source>
</evidence>
<dbReference type="PANTHER" id="PTHR37010:SF1">
    <property type="entry name" value="SULFURTRANSFERASE TUSE"/>
    <property type="match status" value="1"/>
</dbReference>
<reference evidence="5 6" key="1">
    <citation type="journal article" date="2020" name="Microorganisms">
        <title>Osmotic Adaptation and Compatible Solute Biosynthesis of Phototrophic Bacteria as Revealed from Genome Analyses.</title>
        <authorList>
            <person name="Imhoff J.F."/>
            <person name="Rahn T."/>
            <person name="Kunzel S."/>
            <person name="Keller A."/>
            <person name="Neulinger S.C."/>
        </authorList>
    </citation>
    <scope>NUCLEOTIDE SEQUENCE [LARGE SCALE GENOMIC DNA]</scope>
    <source>
        <strain evidence="5 6">DSM 6210</strain>
    </source>
</reference>
<feature type="region of interest" description="Disordered" evidence="4">
    <location>
        <begin position="97"/>
        <end position="119"/>
    </location>
</feature>
<dbReference type="InterPro" id="IPR025526">
    <property type="entry name" value="DsrC-like_dom_sf"/>
</dbReference>
<dbReference type="EC" id="2.8.1.-" evidence="3"/>
<dbReference type="InterPro" id="IPR042072">
    <property type="entry name" value="DsrC-like_C"/>
</dbReference>
<evidence type="ECO:0000313" key="5">
    <source>
        <dbReference type="EMBL" id="MBK1629367.1"/>
    </source>
</evidence>